<evidence type="ECO:0000313" key="1">
    <source>
        <dbReference type="EMBL" id="SIO05431.1"/>
    </source>
</evidence>
<dbReference type="AlphaFoldDB" id="A0A1N6GD55"/>
<reference evidence="1 2" key="1">
    <citation type="submission" date="2016-12" db="EMBL/GenBank/DDBJ databases">
        <authorList>
            <person name="Song W.-J."/>
            <person name="Kurnit D.M."/>
        </authorList>
    </citation>
    <scope>NUCLEOTIDE SEQUENCE [LARGE SCALE GENOMIC DNA]</scope>
    <source>
        <strain evidence="1 2">ATCC 49181</strain>
    </source>
</reference>
<keyword evidence="2" id="KW-1185">Reference proteome</keyword>
<protein>
    <submittedName>
        <fullName evidence="1">Uncharacterized protein</fullName>
    </submittedName>
</protein>
<dbReference type="Proteomes" id="UP000185062">
    <property type="component" value="Unassembled WGS sequence"/>
</dbReference>
<evidence type="ECO:0000313" key="2">
    <source>
        <dbReference type="Proteomes" id="UP000185062"/>
    </source>
</evidence>
<organism evidence="1 2">
    <name type="scientific">Nitrosomonas cryotolerans ATCC 49181</name>
    <dbReference type="NCBI Taxonomy" id="1131553"/>
    <lineage>
        <taxon>Bacteria</taxon>
        <taxon>Pseudomonadati</taxon>
        <taxon>Pseudomonadota</taxon>
        <taxon>Betaproteobacteria</taxon>
        <taxon>Nitrosomonadales</taxon>
        <taxon>Nitrosomonadaceae</taxon>
        <taxon>Nitrosomonas</taxon>
    </lineage>
</organism>
<accession>A0A1N6GD55</accession>
<dbReference type="EMBL" id="FSRO01000001">
    <property type="protein sequence ID" value="SIO05431.1"/>
    <property type="molecule type" value="Genomic_DNA"/>
</dbReference>
<gene>
    <name evidence="1" type="ORF">SAMN02743940_0655</name>
</gene>
<proteinExistence type="predicted"/>
<name>A0A1N6GD55_9PROT</name>
<sequence>MTHSHRRHDISDRVSALLETHSSGRQAVWGGIARDSRQFINISFYELKTTAQLPRQRDNRLK</sequence>